<feature type="transmembrane region" description="Helical" evidence="1">
    <location>
        <begin position="12"/>
        <end position="32"/>
    </location>
</feature>
<protein>
    <submittedName>
        <fullName evidence="2">Uncharacterized protein</fullName>
    </submittedName>
</protein>
<evidence type="ECO:0000256" key="1">
    <source>
        <dbReference type="SAM" id="Phobius"/>
    </source>
</evidence>
<keyword evidence="1" id="KW-0472">Membrane</keyword>
<keyword evidence="3" id="KW-1185">Reference proteome</keyword>
<dbReference type="EMBL" id="BMPG01000001">
    <property type="protein sequence ID" value="GGL55458.1"/>
    <property type="molecule type" value="Genomic_DNA"/>
</dbReference>
<dbReference type="AlphaFoldDB" id="A0A830FAK3"/>
<evidence type="ECO:0000313" key="3">
    <source>
        <dbReference type="Proteomes" id="UP000607197"/>
    </source>
</evidence>
<reference evidence="2" key="1">
    <citation type="journal article" date="2014" name="Int. J. Syst. Evol. Microbiol.">
        <title>Complete genome sequence of Corynebacterium casei LMG S-19264T (=DSM 44701T), isolated from a smear-ripened cheese.</title>
        <authorList>
            <consortium name="US DOE Joint Genome Institute (JGI-PGF)"/>
            <person name="Walter F."/>
            <person name="Albersmeier A."/>
            <person name="Kalinowski J."/>
            <person name="Ruckert C."/>
        </authorList>
    </citation>
    <scope>NUCLEOTIDE SEQUENCE</scope>
    <source>
        <strain evidence="2">JCM 19596</strain>
    </source>
</reference>
<dbReference type="RefSeq" id="WP_188976841.1">
    <property type="nucleotide sequence ID" value="NZ_BMPG01000001.1"/>
</dbReference>
<dbReference type="Proteomes" id="UP000607197">
    <property type="component" value="Unassembled WGS sequence"/>
</dbReference>
<organism evidence="2 3">
    <name type="scientific">Halocalculus aciditolerans</name>
    <dbReference type="NCBI Taxonomy" id="1383812"/>
    <lineage>
        <taxon>Archaea</taxon>
        <taxon>Methanobacteriati</taxon>
        <taxon>Methanobacteriota</taxon>
        <taxon>Stenosarchaea group</taxon>
        <taxon>Halobacteria</taxon>
        <taxon>Halobacteriales</taxon>
        <taxon>Halobacteriaceae</taxon>
        <taxon>Halocalculus</taxon>
    </lineage>
</organism>
<accession>A0A830FAK3</accession>
<sequence>MPVDLTIPTHPVVLAPVLLCLSFALGLLVLALRRRIRRPVRELRADVEALHARVEELEARLDDEEE</sequence>
<keyword evidence="1" id="KW-1133">Transmembrane helix</keyword>
<evidence type="ECO:0000313" key="2">
    <source>
        <dbReference type="EMBL" id="GGL55458.1"/>
    </source>
</evidence>
<gene>
    <name evidence="2" type="ORF">GCM10009039_12000</name>
</gene>
<name>A0A830FAK3_9EURY</name>
<proteinExistence type="predicted"/>
<reference evidence="2" key="2">
    <citation type="submission" date="2020-09" db="EMBL/GenBank/DDBJ databases">
        <authorList>
            <person name="Sun Q."/>
            <person name="Ohkuma M."/>
        </authorList>
    </citation>
    <scope>NUCLEOTIDE SEQUENCE</scope>
    <source>
        <strain evidence="2">JCM 19596</strain>
    </source>
</reference>
<keyword evidence="1" id="KW-0812">Transmembrane</keyword>
<comment type="caution">
    <text evidence="2">The sequence shown here is derived from an EMBL/GenBank/DDBJ whole genome shotgun (WGS) entry which is preliminary data.</text>
</comment>